<accession>A0A0C3GFL2</accession>
<dbReference type="AlphaFoldDB" id="A0A0C3GFL2"/>
<dbReference type="Proteomes" id="UP000054166">
    <property type="component" value="Unassembled WGS sequence"/>
</dbReference>
<gene>
    <name evidence="1" type="ORF">PILCRDRAFT_84468</name>
</gene>
<dbReference type="STRING" id="765440.A0A0C3GFL2"/>
<keyword evidence="2" id="KW-1185">Reference proteome</keyword>
<organism evidence="1 2">
    <name type="scientific">Piloderma croceum (strain F 1598)</name>
    <dbReference type="NCBI Taxonomy" id="765440"/>
    <lineage>
        <taxon>Eukaryota</taxon>
        <taxon>Fungi</taxon>
        <taxon>Dikarya</taxon>
        <taxon>Basidiomycota</taxon>
        <taxon>Agaricomycotina</taxon>
        <taxon>Agaricomycetes</taxon>
        <taxon>Agaricomycetidae</taxon>
        <taxon>Atheliales</taxon>
        <taxon>Atheliaceae</taxon>
        <taxon>Piloderma</taxon>
    </lineage>
</organism>
<dbReference type="InParanoid" id="A0A0C3GFL2"/>
<reference evidence="1 2" key="1">
    <citation type="submission" date="2014-04" db="EMBL/GenBank/DDBJ databases">
        <authorList>
            <consortium name="DOE Joint Genome Institute"/>
            <person name="Kuo A."/>
            <person name="Tarkka M."/>
            <person name="Buscot F."/>
            <person name="Kohler A."/>
            <person name="Nagy L.G."/>
            <person name="Floudas D."/>
            <person name="Copeland A."/>
            <person name="Barry K.W."/>
            <person name="Cichocki N."/>
            <person name="Veneault-Fourrey C."/>
            <person name="LaButti K."/>
            <person name="Lindquist E.A."/>
            <person name="Lipzen A."/>
            <person name="Lundell T."/>
            <person name="Morin E."/>
            <person name="Murat C."/>
            <person name="Sun H."/>
            <person name="Tunlid A."/>
            <person name="Henrissat B."/>
            <person name="Grigoriev I.V."/>
            <person name="Hibbett D.S."/>
            <person name="Martin F."/>
            <person name="Nordberg H.P."/>
            <person name="Cantor M.N."/>
            <person name="Hua S.X."/>
        </authorList>
    </citation>
    <scope>NUCLEOTIDE SEQUENCE [LARGE SCALE GENOMIC DNA]</scope>
    <source>
        <strain evidence="1 2">F 1598</strain>
    </source>
</reference>
<dbReference type="OrthoDB" id="3270899at2759"/>
<proteinExistence type="predicted"/>
<evidence type="ECO:0000313" key="1">
    <source>
        <dbReference type="EMBL" id="KIM90474.1"/>
    </source>
</evidence>
<sequence>MCISRWQHEGDSNRGFDVSYMVWEEFFVAVMSPINHKELLEKLSSVDCVIGSVDINNPYGVTSGNITQYIENLREVCREVCIWPPQDQVNNIASKWQLIQSLDLIAGTRTLSSRPRTWLLCNGQPINNKTVLKRTHSNAAEHVLLLNDKTMQPKWDWGYLCSQMDIPGCQWMAQMYVETLEKRGKWRVFVIGGQIVYTVHTLRNHEKKTWLWDVVRTYYSLEELT</sequence>
<reference evidence="2" key="2">
    <citation type="submission" date="2015-01" db="EMBL/GenBank/DDBJ databases">
        <title>Evolutionary Origins and Diversification of the Mycorrhizal Mutualists.</title>
        <authorList>
            <consortium name="DOE Joint Genome Institute"/>
            <consortium name="Mycorrhizal Genomics Consortium"/>
            <person name="Kohler A."/>
            <person name="Kuo A."/>
            <person name="Nagy L.G."/>
            <person name="Floudas D."/>
            <person name="Copeland A."/>
            <person name="Barry K.W."/>
            <person name="Cichocki N."/>
            <person name="Veneault-Fourrey C."/>
            <person name="LaButti K."/>
            <person name="Lindquist E.A."/>
            <person name="Lipzen A."/>
            <person name="Lundell T."/>
            <person name="Morin E."/>
            <person name="Murat C."/>
            <person name="Riley R."/>
            <person name="Ohm R."/>
            <person name="Sun H."/>
            <person name="Tunlid A."/>
            <person name="Henrissat B."/>
            <person name="Grigoriev I.V."/>
            <person name="Hibbett D.S."/>
            <person name="Martin F."/>
        </authorList>
    </citation>
    <scope>NUCLEOTIDE SEQUENCE [LARGE SCALE GENOMIC DNA]</scope>
    <source>
        <strain evidence="2">F 1598</strain>
    </source>
</reference>
<name>A0A0C3GFL2_PILCF</name>
<dbReference type="HOGENOM" id="CLU_1230318_0_0_1"/>
<evidence type="ECO:0000313" key="2">
    <source>
        <dbReference type="Proteomes" id="UP000054166"/>
    </source>
</evidence>
<protein>
    <submittedName>
        <fullName evidence="1">Uncharacterized protein</fullName>
    </submittedName>
</protein>
<dbReference type="EMBL" id="KN832973">
    <property type="protein sequence ID" value="KIM90474.1"/>
    <property type="molecule type" value="Genomic_DNA"/>
</dbReference>